<reference evidence="6" key="1">
    <citation type="journal article" date="2012" name="Nature">
        <title>The oyster genome reveals stress adaptation and complexity of shell formation.</title>
        <authorList>
            <person name="Zhang G."/>
            <person name="Fang X."/>
            <person name="Guo X."/>
            <person name="Li L."/>
            <person name="Luo R."/>
            <person name="Xu F."/>
            <person name="Yang P."/>
            <person name="Zhang L."/>
            <person name="Wang X."/>
            <person name="Qi H."/>
            <person name="Xiong Z."/>
            <person name="Que H."/>
            <person name="Xie Y."/>
            <person name="Holland P.W."/>
            <person name="Paps J."/>
            <person name="Zhu Y."/>
            <person name="Wu F."/>
            <person name="Chen Y."/>
            <person name="Wang J."/>
            <person name="Peng C."/>
            <person name="Meng J."/>
            <person name="Yang L."/>
            <person name="Liu J."/>
            <person name="Wen B."/>
            <person name="Zhang N."/>
            <person name="Huang Z."/>
            <person name="Zhu Q."/>
            <person name="Feng Y."/>
            <person name="Mount A."/>
            <person name="Hedgecock D."/>
            <person name="Xu Z."/>
            <person name="Liu Y."/>
            <person name="Domazet-Loso T."/>
            <person name="Du Y."/>
            <person name="Sun X."/>
            <person name="Zhang S."/>
            <person name="Liu B."/>
            <person name="Cheng P."/>
            <person name="Jiang X."/>
            <person name="Li J."/>
            <person name="Fan D."/>
            <person name="Wang W."/>
            <person name="Fu W."/>
            <person name="Wang T."/>
            <person name="Wang B."/>
            <person name="Zhang J."/>
            <person name="Peng Z."/>
            <person name="Li Y."/>
            <person name="Li N."/>
            <person name="Wang J."/>
            <person name="Chen M."/>
            <person name="He Y."/>
            <person name="Tan F."/>
            <person name="Song X."/>
            <person name="Zheng Q."/>
            <person name="Huang R."/>
            <person name="Yang H."/>
            <person name="Du X."/>
            <person name="Chen L."/>
            <person name="Yang M."/>
            <person name="Gaffney P.M."/>
            <person name="Wang S."/>
            <person name="Luo L."/>
            <person name="She Z."/>
            <person name="Ming Y."/>
            <person name="Huang W."/>
            <person name="Zhang S."/>
            <person name="Huang B."/>
            <person name="Zhang Y."/>
            <person name="Qu T."/>
            <person name="Ni P."/>
            <person name="Miao G."/>
            <person name="Wang J."/>
            <person name="Wang Q."/>
            <person name="Steinberg C.E."/>
            <person name="Wang H."/>
            <person name="Li N."/>
            <person name="Qian L."/>
            <person name="Zhang G."/>
            <person name="Li Y."/>
            <person name="Yang H."/>
            <person name="Liu X."/>
            <person name="Wang J."/>
            <person name="Yin Y."/>
            <person name="Wang J."/>
        </authorList>
    </citation>
    <scope>NUCLEOTIDE SEQUENCE [LARGE SCALE GENOMIC DNA]</scope>
    <source>
        <strain evidence="6">05x7-T-G4-1.051#20</strain>
    </source>
</reference>
<dbReference type="GO" id="GO:0005615">
    <property type="term" value="C:extracellular space"/>
    <property type="evidence" value="ECO:0007669"/>
    <property type="project" value="TreeGrafter"/>
</dbReference>
<organism evidence="6">
    <name type="scientific">Magallana gigas</name>
    <name type="common">Pacific oyster</name>
    <name type="synonym">Crassostrea gigas</name>
    <dbReference type="NCBI Taxonomy" id="29159"/>
    <lineage>
        <taxon>Eukaryota</taxon>
        <taxon>Metazoa</taxon>
        <taxon>Spiralia</taxon>
        <taxon>Lophotrochozoa</taxon>
        <taxon>Mollusca</taxon>
        <taxon>Bivalvia</taxon>
        <taxon>Autobranchia</taxon>
        <taxon>Pteriomorphia</taxon>
        <taxon>Ostreida</taxon>
        <taxon>Ostreoidea</taxon>
        <taxon>Ostreidae</taxon>
        <taxon>Magallana</taxon>
    </lineage>
</organism>
<gene>
    <name evidence="6" type="ORF">CGI_10004229</name>
</gene>
<dbReference type="AlphaFoldDB" id="K1PBS6"/>
<dbReference type="GO" id="GO:0031012">
    <property type="term" value="C:extracellular matrix"/>
    <property type="evidence" value="ECO:0007669"/>
    <property type="project" value="TreeGrafter"/>
</dbReference>
<dbReference type="Pfam" id="PF00965">
    <property type="entry name" value="TIMP"/>
    <property type="match status" value="1"/>
</dbReference>
<dbReference type="PANTHER" id="PTHR11844:SF33">
    <property type="entry name" value="TISSUE INHIBITOR OF METALLOPROTEINASE"/>
    <property type="match status" value="1"/>
</dbReference>
<feature type="binding site" evidence="4">
    <location>
        <position position="19"/>
    </location>
    <ligand>
        <name>Zn(2+)</name>
        <dbReference type="ChEBI" id="CHEBI:29105"/>
        <note>ligand shared with metalloproteinase partner</note>
    </ligand>
</feature>
<accession>K1PBS6</accession>
<evidence type="ECO:0000256" key="4">
    <source>
        <dbReference type="PIRSR" id="PIRSR601820-1"/>
    </source>
</evidence>
<dbReference type="InterPro" id="IPR001820">
    <property type="entry name" value="TIMP"/>
</dbReference>
<dbReference type="Gene3D" id="2.40.50.120">
    <property type="match status" value="2"/>
</dbReference>
<evidence type="ECO:0000256" key="1">
    <source>
        <dbReference type="ARBA" id="ARBA00004613"/>
    </source>
</evidence>
<dbReference type="GO" id="GO:0051045">
    <property type="term" value="P:negative regulation of membrane protein ectodomain proteolysis"/>
    <property type="evidence" value="ECO:0007669"/>
    <property type="project" value="TreeGrafter"/>
</dbReference>
<proteinExistence type="predicted"/>
<dbReference type="EMBL" id="JH816621">
    <property type="protein sequence ID" value="EKC21262.1"/>
    <property type="molecule type" value="Genomic_DNA"/>
</dbReference>
<dbReference type="GO" id="GO:0046872">
    <property type="term" value="F:metal ion binding"/>
    <property type="evidence" value="ECO:0007669"/>
    <property type="project" value="UniProtKB-KW"/>
</dbReference>
<evidence type="ECO:0000313" key="6">
    <source>
        <dbReference type="EMBL" id="EKC21262.1"/>
    </source>
</evidence>
<dbReference type="GO" id="GO:0008191">
    <property type="term" value="F:metalloendopeptidase inhibitor activity"/>
    <property type="evidence" value="ECO:0007669"/>
    <property type="project" value="InterPro"/>
</dbReference>
<dbReference type="InterPro" id="IPR008993">
    <property type="entry name" value="TIMP-like_OB-fold"/>
</dbReference>
<dbReference type="InterPro" id="IPR001134">
    <property type="entry name" value="Netrin_domain"/>
</dbReference>
<dbReference type="SUPFAM" id="SSF50242">
    <property type="entry name" value="TIMP-like"/>
    <property type="match status" value="2"/>
</dbReference>
<dbReference type="InParanoid" id="K1PBS6"/>
<feature type="disulfide bond" evidence="5">
    <location>
        <begin position="19"/>
        <end position="87"/>
    </location>
</feature>
<sequence>MVITRFLAVVFIVGLCDACSWIPKVEQQDFCSAHYVFEAEILEIKSEDEMIGYVYDIRVKDVFRNKDNQVDVKGFKTIQGEGWGSSCGPQLLDVYSSYILYVDDIEGELRIFKYEKMMFVEKPDIIRMTRMYDCSCELSTDFSVFSRLRQRKHSGCDRSTKYAYSSKALDPFSIFFKGVFGADILNRSSENEMYGFVYNIRVADVYRYNGTKDIVKGFKTIYGEGRANSCGPQLLDVNSPYILYATEREGELQIDDYRKMQYVEKDDIIRMSQKYDCSCEVRFNYIAVQTNNADFQLNPPTTDQCNVPSDYCRRSFYCKRNLTGASCIHLLIFTGIMALFAIFSSEACDRIPPVEQQDFCFAQYGKLVNNENAYCKPSFIRAQGMFAMLA</sequence>
<keyword evidence="3 5" id="KW-1015">Disulfide bond</keyword>
<evidence type="ECO:0000256" key="2">
    <source>
        <dbReference type="ARBA" id="ARBA00022525"/>
    </source>
</evidence>
<dbReference type="GO" id="GO:0002020">
    <property type="term" value="F:protease binding"/>
    <property type="evidence" value="ECO:0007669"/>
    <property type="project" value="TreeGrafter"/>
</dbReference>
<protein>
    <submittedName>
        <fullName evidence="6">Uncharacterized protein</fullName>
    </submittedName>
</protein>
<name>K1PBS6_MAGGI</name>
<dbReference type="PROSITE" id="PS50189">
    <property type="entry name" value="NTR"/>
    <property type="match status" value="1"/>
</dbReference>
<evidence type="ECO:0000256" key="5">
    <source>
        <dbReference type="PIRSR" id="PIRSR601820-3"/>
    </source>
</evidence>
<evidence type="ECO:0000256" key="3">
    <source>
        <dbReference type="ARBA" id="ARBA00023157"/>
    </source>
</evidence>
<keyword evidence="4" id="KW-0479">Metal-binding</keyword>
<dbReference type="PANTHER" id="PTHR11844">
    <property type="entry name" value="METALLOPROTEASE INHIBITOR"/>
    <property type="match status" value="1"/>
</dbReference>
<dbReference type="HOGENOM" id="CLU_708336_0_0_1"/>
<keyword evidence="2" id="KW-0964">Secreted</keyword>
<comment type="subcellular location">
    <subcellularLocation>
        <location evidence="1">Secreted</location>
    </subcellularLocation>
</comment>
<keyword evidence="4" id="KW-0862">Zinc</keyword>